<feature type="domain" description="VWFA" evidence="2">
    <location>
        <begin position="54"/>
        <end position="223"/>
    </location>
</feature>
<evidence type="ECO:0000313" key="4">
    <source>
        <dbReference type="EMBL" id="PXF45079.1"/>
    </source>
</evidence>
<dbReference type="EMBL" id="NBIV01000071">
    <property type="protein sequence ID" value="PXF45079.1"/>
    <property type="molecule type" value="Genomic_DNA"/>
</dbReference>
<evidence type="ECO:0000259" key="2">
    <source>
        <dbReference type="PROSITE" id="PS50234"/>
    </source>
</evidence>
<gene>
    <name evidence="4" type="ORF">BWQ96_05181</name>
    <name evidence="3" type="ORF">BWQ96_10580</name>
</gene>
<evidence type="ECO:0000313" key="3">
    <source>
        <dbReference type="EMBL" id="PXF39721.1"/>
    </source>
</evidence>
<reference evidence="3 5" key="1">
    <citation type="journal article" date="2018" name="Mol. Biol. Evol.">
        <title>Analysis of the draft genome of the red seaweed Gracilariopsis chorda provides insights into genome size evolution in Rhodophyta.</title>
        <authorList>
            <person name="Lee J."/>
            <person name="Yang E.C."/>
            <person name="Graf L."/>
            <person name="Yang J.H."/>
            <person name="Qiu H."/>
            <person name="Zel Zion U."/>
            <person name="Chan C.X."/>
            <person name="Stephens T.G."/>
            <person name="Weber A.P.M."/>
            <person name="Boo G.H."/>
            <person name="Boo S.M."/>
            <person name="Kim K.M."/>
            <person name="Shin Y."/>
            <person name="Jung M."/>
            <person name="Lee S.J."/>
            <person name="Yim H.S."/>
            <person name="Lee J.H."/>
            <person name="Bhattacharya D."/>
            <person name="Yoon H.S."/>
        </authorList>
    </citation>
    <scope>NUCLEOTIDE SEQUENCE [LARGE SCALE GENOMIC DNA]</scope>
    <source>
        <strain evidence="3 5">SKKU-2015</strain>
        <tissue evidence="3">Whole body</tissue>
    </source>
</reference>
<dbReference type="InterPro" id="IPR002035">
    <property type="entry name" value="VWF_A"/>
</dbReference>
<dbReference type="OrthoDB" id="10630at2759"/>
<organism evidence="3 5">
    <name type="scientific">Gracilariopsis chorda</name>
    <dbReference type="NCBI Taxonomy" id="448386"/>
    <lineage>
        <taxon>Eukaryota</taxon>
        <taxon>Rhodophyta</taxon>
        <taxon>Florideophyceae</taxon>
        <taxon>Rhodymeniophycidae</taxon>
        <taxon>Gracilariales</taxon>
        <taxon>Gracilariaceae</taxon>
        <taxon>Gracilariopsis</taxon>
    </lineage>
</organism>
<accession>A0A2V3ICC7</accession>
<keyword evidence="5" id="KW-1185">Reference proteome</keyword>
<keyword evidence="1" id="KW-0732">Signal</keyword>
<dbReference type="Pfam" id="PF00092">
    <property type="entry name" value="VWA"/>
    <property type="match status" value="1"/>
</dbReference>
<sequence>MNSSRSTYLLMAICAYYAFFLSDRSVAADALCPELTHVPKSEKTKRRLPSCPVSVCFGIDGGMLTRTQVRLQRNFFRDLLKSLSSRKNVKVAAVEFGAANRRLFKLTSDLAEAIEIASNIPFRGDKLASVSSSIVYCDSILRHEENRSVRMVLFSDGTNNLGGSPERRAEVFRKRAEGDIIAISLTDSDNKILKDVTAKNTRNIFVLDSDEYDPLIRKVTNRLFDV</sequence>
<evidence type="ECO:0000313" key="5">
    <source>
        <dbReference type="Proteomes" id="UP000247409"/>
    </source>
</evidence>
<name>A0A2V3ICC7_9FLOR</name>
<dbReference type="Proteomes" id="UP000247409">
    <property type="component" value="Unassembled WGS sequence"/>
</dbReference>
<protein>
    <recommendedName>
        <fullName evidence="2">VWFA domain-containing protein</fullName>
    </recommendedName>
</protein>
<dbReference type="EMBL" id="NBIV01000486">
    <property type="protein sequence ID" value="PXF39721.1"/>
    <property type="molecule type" value="Genomic_DNA"/>
</dbReference>
<dbReference type="SUPFAM" id="SSF53300">
    <property type="entry name" value="vWA-like"/>
    <property type="match status" value="1"/>
</dbReference>
<feature type="signal peptide" evidence="1">
    <location>
        <begin position="1"/>
        <end position="28"/>
    </location>
</feature>
<evidence type="ECO:0000256" key="1">
    <source>
        <dbReference type="SAM" id="SignalP"/>
    </source>
</evidence>
<comment type="caution">
    <text evidence="3">The sequence shown here is derived from an EMBL/GenBank/DDBJ whole genome shotgun (WGS) entry which is preliminary data.</text>
</comment>
<dbReference type="PROSITE" id="PS50234">
    <property type="entry name" value="VWFA"/>
    <property type="match status" value="1"/>
</dbReference>
<dbReference type="Gene3D" id="3.40.50.410">
    <property type="entry name" value="von Willebrand factor, type A domain"/>
    <property type="match status" value="1"/>
</dbReference>
<proteinExistence type="predicted"/>
<feature type="chain" id="PRO_5033329609" description="VWFA domain-containing protein" evidence="1">
    <location>
        <begin position="29"/>
        <end position="226"/>
    </location>
</feature>
<dbReference type="SMART" id="SM00327">
    <property type="entry name" value="VWA"/>
    <property type="match status" value="1"/>
</dbReference>
<dbReference type="AlphaFoldDB" id="A0A2V3ICC7"/>
<dbReference type="InterPro" id="IPR036465">
    <property type="entry name" value="vWFA_dom_sf"/>
</dbReference>